<name>A0A1I2KEY2_9GAMM</name>
<accession>A0A1I2KEY2</accession>
<feature type="signal peptide" evidence="12">
    <location>
        <begin position="1"/>
        <end position="33"/>
    </location>
</feature>
<comment type="similarity">
    <text evidence="9 11">Belongs to the TonB-dependent receptor family.</text>
</comment>
<keyword evidence="4 9" id="KW-0812">Transmembrane</keyword>
<dbReference type="InterPro" id="IPR010916">
    <property type="entry name" value="TonB_box_CS"/>
</dbReference>
<dbReference type="PANTHER" id="PTHR30069">
    <property type="entry name" value="TONB-DEPENDENT OUTER MEMBRANE RECEPTOR"/>
    <property type="match status" value="1"/>
</dbReference>
<dbReference type="Gene3D" id="2.40.170.20">
    <property type="entry name" value="TonB-dependent receptor, beta-barrel domain"/>
    <property type="match status" value="1"/>
</dbReference>
<reference evidence="15 16" key="1">
    <citation type="submission" date="2016-10" db="EMBL/GenBank/DDBJ databases">
        <authorList>
            <person name="de Groot N.N."/>
        </authorList>
    </citation>
    <scope>NUCLEOTIDE SEQUENCE [LARGE SCALE GENOMIC DNA]</scope>
    <source>
        <strain evidence="15 16">DSM 23609</strain>
    </source>
</reference>
<evidence type="ECO:0000256" key="8">
    <source>
        <dbReference type="ARBA" id="ARBA00023237"/>
    </source>
</evidence>
<evidence type="ECO:0000256" key="9">
    <source>
        <dbReference type="PROSITE-ProRule" id="PRU01360"/>
    </source>
</evidence>
<dbReference type="Proteomes" id="UP000199771">
    <property type="component" value="Unassembled WGS sequence"/>
</dbReference>
<proteinExistence type="inferred from homology"/>
<evidence type="ECO:0000256" key="7">
    <source>
        <dbReference type="ARBA" id="ARBA00023136"/>
    </source>
</evidence>
<dbReference type="EMBL" id="FOOC01000015">
    <property type="protein sequence ID" value="SFF63496.1"/>
    <property type="molecule type" value="Genomic_DNA"/>
</dbReference>
<keyword evidence="2 9" id="KW-0813">Transport</keyword>
<feature type="chain" id="PRO_5011784607" evidence="12">
    <location>
        <begin position="34"/>
        <end position="704"/>
    </location>
</feature>
<dbReference type="GO" id="GO:0009279">
    <property type="term" value="C:cell outer membrane"/>
    <property type="evidence" value="ECO:0007669"/>
    <property type="project" value="UniProtKB-SubCell"/>
</dbReference>
<keyword evidence="16" id="KW-1185">Reference proteome</keyword>
<keyword evidence="5 12" id="KW-0732">Signal</keyword>
<dbReference type="InterPro" id="IPR012910">
    <property type="entry name" value="Plug_dom"/>
</dbReference>
<evidence type="ECO:0000256" key="3">
    <source>
        <dbReference type="ARBA" id="ARBA00022452"/>
    </source>
</evidence>
<dbReference type="STRING" id="1076937.SAMN04488120_1153"/>
<dbReference type="PROSITE" id="PS52016">
    <property type="entry name" value="TONB_DEPENDENT_REC_3"/>
    <property type="match status" value="1"/>
</dbReference>
<evidence type="ECO:0000256" key="1">
    <source>
        <dbReference type="ARBA" id="ARBA00004571"/>
    </source>
</evidence>
<gene>
    <name evidence="15" type="ORF">SAMN04488120_1153</name>
</gene>
<dbReference type="OrthoDB" id="9795928at2"/>
<evidence type="ECO:0000256" key="6">
    <source>
        <dbReference type="ARBA" id="ARBA00023077"/>
    </source>
</evidence>
<evidence type="ECO:0000256" key="12">
    <source>
        <dbReference type="SAM" id="SignalP"/>
    </source>
</evidence>
<dbReference type="Pfam" id="PF00593">
    <property type="entry name" value="TonB_dep_Rec_b-barrel"/>
    <property type="match status" value="1"/>
</dbReference>
<evidence type="ECO:0000256" key="5">
    <source>
        <dbReference type="ARBA" id="ARBA00022729"/>
    </source>
</evidence>
<comment type="subcellular location">
    <subcellularLocation>
        <location evidence="1 9">Cell outer membrane</location>
        <topology evidence="1 9">Multi-pass membrane protein</topology>
    </subcellularLocation>
</comment>
<keyword evidence="6 10" id="KW-0798">TonB box</keyword>
<dbReference type="GO" id="GO:0044718">
    <property type="term" value="P:siderophore transmembrane transport"/>
    <property type="evidence" value="ECO:0007669"/>
    <property type="project" value="TreeGrafter"/>
</dbReference>
<evidence type="ECO:0000256" key="2">
    <source>
        <dbReference type="ARBA" id="ARBA00022448"/>
    </source>
</evidence>
<evidence type="ECO:0000259" key="14">
    <source>
        <dbReference type="Pfam" id="PF07715"/>
    </source>
</evidence>
<dbReference type="Gene3D" id="2.170.130.10">
    <property type="entry name" value="TonB-dependent receptor, plug domain"/>
    <property type="match status" value="1"/>
</dbReference>
<dbReference type="SUPFAM" id="SSF56935">
    <property type="entry name" value="Porins"/>
    <property type="match status" value="1"/>
</dbReference>
<evidence type="ECO:0000313" key="16">
    <source>
        <dbReference type="Proteomes" id="UP000199771"/>
    </source>
</evidence>
<dbReference type="InterPro" id="IPR037066">
    <property type="entry name" value="Plug_dom_sf"/>
</dbReference>
<feature type="domain" description="TonB-dependent receptor-like beta-barrel" evidence="13">
    <location>
        <begin position="209"/>
        <end position="673"/>
    </location>
</feature>
<protein>
    <submittedName>
        <fullName evidence="15">Iron complex outermembrane recepter protein</fullName>
    </submittedName>
</protein>
<evidence type="ECO:0000313" key="15">
    <source>
        <dbReference type="EMBL" id="SFF63496.1"/>
    </source>
</evidence>
<dbReference type="InterPro" id="IPR039426">
    <property type="entry name" value="TonB-dep_rcpt-like"/>
</dbReference>
<dbReference type="InterPro" id="IPR036942">
    <property type="entry name" value="Beta-barrel_TonB_sf"/>
</dbReference>
<organism evidence="15 16">
    <name type="scientific">Fontimonas thermophila</name>
    <dbReference type="NCBI Taxonomy" id="1076937"/>
    <lineage>
        <taxon>Bacteria</taxon>
        <taxon>Pseudomonadati</taxon>
        <taxon>Pseudomonadota</taxon>
        <taxon>Gammaproteobacteria</taxon>
        <taxon>Nevskiales</taxon>
        <taxon>Nevskiaceae</taxon>
        <taxon>Fontimonas</taxon>
    </lineage>
</organism>
<dbReference type="PANTHER" id="PTHR30069:SF40">
    <property type="entry name" value="TONB-DEPENDENT RECEPTOR NMB0964-RELATED"/>
    <property type="match status" value="1"/>
</dbReference>
<dbReference type="InterPro" id="IPR000531">
    <property type="entry name" value="Beta-barrel_TonB"/>
</dbReference>
<keyword evidence="8 9" id="KW-0998">Cell outer membrane</keyword>
<evidence type="ECO:0000259" key="13">
    <source>
        <dbReference type="Pfam" id="PF00593"/>
    </source>
</evidence>
<keyword evidence="3 9" id="KW-1134">Transmembrane beta strand</keyword>
<feature type="domain" description="TonB-dependent receptor plug" evidence="14">
    <location>
        <begin position="62"/>
        <end position="166"/>
    </location>
</feature>
<feature type="short sequence motif" description="TonB box" evidence="10">
    <location>
        <begin position="49"/>
        <end position="55"/>
    </location>
</feature>
<evidence type="ECO:0000256" key="4">
    <source>
        <dbReference type="ARBA" id="ARBA00022692"/>
    </source>
</evidence>
<dbReference type="GO" id="GO:0015344">
    <property type="term" value="F:siderophore uptake transmembrane transporter activity"/>
    <property type="evidence" value="ECO:0007669"/>
    <property type="project" value="TreeGrafter"/>
</dbReference>
<evidence type="ECO:0000256" key="11">
    <source>
        <dbReference type="RuleBase" id="RU003357"/>
    </source>
</evidence>
<sequence>MHLIIRGAHLRRPSLFAFSLPALCAALTLPAAAQSDGATPAGPPTQLETIIVTANPLGRTADDLVQPVSVLTGDELDAKRRATLGETLELEPGVSSTDLGTGAGRPVIRGLAGPRVEILDNGLSTMDVSDLSPDHAVALDTAHARQIEVLKGPSTLLYGNAASGGAINVKDDRLPDMVTPGFHATLEADYGSNGDARRTHSEFDYGVGEHQLHADFGWREASDYDIPGAQHADGDGPTGTLPNSFARARSGALSYSFVGNDGDILGLSYSRFETRYGLPFGHHAETPQGFIELTQNRYDVRGVLDQPLASLESLSLRLGYADYTHTEFEAPGVIGTVFDNEQVQGRLEAVHTPLAGLRGVVGVQFKDRDFQALGEEAYVPPVRSRSTGLFVVEELPVRFGRIEFGGRIERNQNDPQDAPARDFTPLSLAAGAVIDVGAQGHVKLYLTQSERSPVQEELYAFGPHAATATYERGNIDLGKERFDNIELGFDYHDGRWTLDASFFYNRARDYIYLAEVDAGLNADGSGTGNADGMADFVDEEGLFDPQGEFLLVDYRQADARLWGYELEVGYALLRDGPLMLTVNAFTDAVRGTFESGGNLPRITPRRHGLALEGQSGRIRAGLRYVRVDKQDRVAALETPTAGYDLVNADLSVRIFGAADHGDRAELYLRGTNLTDAEIRRHTSFTKDDVPAPGRSLYAGLRYVF</sequence>
<dbReference type="Pfam" id="PF07715">
    <property type="entry name" value="Plug"/>
    <property type="match status" value="1"/>
</dbReference>
<dbReference type="AlphaFoldDB" id="A0A1I2KEY2"/>
<dbReference type="RefSeq" id="WP_091535402.1">
    <property type="nucleotide sequence ID" value="NZ_FOOC01000015.1"/>
</dbReference>
<dbReference type="PROSITE" id="PS00430">
    <property type="entry name" value="TONB_DEPENDENT_REC_1"/>
    <property type="match status" value="1"/>
</dbReference>
<keyword evidence="7 9" id="KW-0472">Membrane</keyword>
<evidence type="ECO:0000256" key="10">
    <source>
        <dbReference type="PROSITE-ProRule" id="PRU10143"/>
    </source>
</evidence>